<dbReference type="Proteomes" id="UP000293562">
    <property type="component" value="Unassembled WGS sequence"/>
</dbReference>
<dbReference type="InterPro" id="IPR001867">
    <property type="entry name" value="OmpR/PhoB-type_DNA-bd"/>
</dbReference>
<evidence type="ECO:0000256" key="5">
    <source>
        <dbReference type="ARBA" id="ARBA00023163"/>
    </source>
</evidence>
<sequence>MSTIKIPNILLVEDDPSLGSLMKDFLGMEGFTVTLARDGVEGLSTFMSNTFDLCLLDVMMPLMDGFTLARKIRKKNDNIPIIFLTAKSLKEDKLNGFDLGGDDYITKPFDEDELVRRIHAVLKRSFKPVVEEECKCKIGKFEFDHSNLELTYKGETTRITKKEADVLIMLCNNRNSLVKREDILVKVWGENDYFMGRSLDVFITKLRKHLKPDPAIKIENVHGVGFILSDGTK</sequence>
<evidence type="ECO:0000313" key="10">
    <source>
        <dbReference type="EMBL" id="RZT96184.1"/>
    </source>
</evidence>
<keyword evidence="3" id="KW-0805">Transcription regulation</keyword>
<dbReference type="PROSITE" id="PS51755">
    <property type="entry name" value="OMPR_PHOB"/>
    <property type="match status" value="1"/>
</dbReference>
<dbReference type="InterPro" id="IPR036388">
    <property type="entry name" value="WH-like_DNA-bd_sf"/>
</dbReference>
<evidence type="ECO:0000256" key="6">
    <source>
        <dbReference type="PROSITE-ProRule" id="PRU00169"/>
    </source>
</evidence>
<keyword evidence="1 6" id="KW-0597">Phosphoprotein</keyword>
<dbReference type="GO" id="GO:0032993">
    <property type="term" value="C:protein-DNA complex"/>
    <property type="evidence" value="ECO:0007669"/>
    <property type="project" value="TreeGrafter"/>
</dbReference>
<organism evidence="10 11">
    <name type="scientific">Ancylomarina subtilis</name>
    <dbReference type="NCBI Taxonomy" id="1639035"/>
    <lineage>
        <taxon>Bacteria</taxon>
        <taxon>Pseudomonadati</taxon>
        <taxon>Bacteroidota</taxon>
        <taxon>Bacteroidia</taxon>
        <taxon>Marinilabiliales</taxon>
        <taxon>Marinifilaceae</taxon>
        <taxon>Ancylomarina</taxon>
    </lineage>
</organism>
<dbReference type="SUPFAM" id="SSF52172">
    <property type="entry name" value="CheY-like"/>
    <property type="match status" value="1"/>
</dbReference>
<dbReference type="EMBL" id="SHKN01000001">
    <property type="protein sequence ID" value="RZT96184.1"/>
    <property type="molecule type" value="Genomic_DNA"/>
</dbReference>
<evidence type="ECO:0000256" key="7">
    <source>
        <dbReference type="PROSITE-ProRule" id="PRU01091"/>
    </source>
</evidence>
<keyword evidence="4 7" id="KW-0238">DNA-binding</keyword>
<dbReference type="GO" id="GO:0000976">
    <property type="term" value="F:transcription cis-regulatory region binding"/>
    <property type="evidence" value="ECO:0007669"/>
    <property type="project" value="TreeGrafter"/>
</dbReference>
<dbReference type="CDD" id="cd17574">
    <property type="entry name" value="REC_OmpR"/>
    <property type="match status" value="1"/>
</dbReference>
<evidence type="ECO:0000256" key="4">
    <source>
        <dbReference type="ARBA" id="ARBA00023125"/>
    </source>
</evidence>
<dbReference type="InterPro" id="IPR039420">
    <property type="entry name" value="WalR-like"/>
</dbReference>
<dbReference type="CDD" id="cd00383">
    <property type="entry name" value="trans_reg_C"/>
    <property type="match status" value="1"/>
</dbReference>
<dbReference type="GO" id="GO:0005829">
    <property type="term" value="C:cytosol"/>
    <property type="evidence" value="ECO:0007669"/>
    <property type="project" value="TreeGrafter"/>
</dbReference>
<feature type="DNA-binding region" description="OmpR/PhoB-type" evidence="7">
    <location>
        <begin position="133"/>
        <end position="230"/>
    </location>
</feature>
<evidence type="ECO:0000259" key="8">
    <source>
        <dbReference type="PROSITE" id="PS50110"/>
    </source>
</evidence>
<proteinExistence type="predicted"/>
<dbReference type="InterPro" id="IPR016032">
    <property type="entry name" value="Sig_transdc_resp-reg_C-effctor"/>
</dbReference>
<dbReference type="PANTHER" id="PTHR48111:SF40">
    <property type="entry name" value="PHOSPHATE REGULON TRANSCRIPTIONAL REGULATORY PROTEIN PHOB"/>
    <property type="match status" value="1"/>
</dbReference>
<feature type="modified residue" description="4-aspartylphosphate" evidence="6">
    <location>
        <position position="57"/>
    </location>
</feature>
<evidence type="ECO:0000313" key="11">
    <source>
        <dbReference type="Proteomes" id="UP000293562"/>
    </source>
</evidence>
<dbReference type="FunFam" id="3.40.50.2300:FF:000001">
    <property type="entry name" value="DNA-binding response regulator PhoB"/>
    <property type="match status" value="1"/>
</dbReference>
<evidence type="ECO:0000259" key="9">
    <source>
        <dbReference type="PROSITE" id="PS51755"/>
    </source>
</evidence>
<keyword evidence="5" id="KW-0804">Transcription</keyword>
<evidence type="ECO:0000256" key="2">
    <source>
        <dbReference type="ARBA" id="ARBA00023012"/>
    </source>
</evidence>
<dbReference type="SUPFAM" id="SSF46894">
    <property type="entry name" value="C-terminal effector domain of the bipartite response regulators"/>
    <property type="match status" value="1"/>
</dbReference>
<dbReference type="SMART" id="SM00448">
    <property type="entry name" value="REC"/>
    <property type="match status" value="1"/>
</dbReference>
<evidence type="ECO:0000256" key="3">
    <source>
        <dbReference type="ARBA" id="ARBA00023015"/>
    </source>
</evidence>
<dbReference type="InterPro" id="IPR011006">
    <property type="entry name" value="CheY-like_superfamily"/>
</dbReference>
<name>A0A4Q7VJC4_9BACT</name>
<dbReference type="PANTHER" id="PTHR48111">
    <property type="entry name" value="REGULATOR OF RPOS"/>
    <property type="match status" value="1"/>
</dbReference>
<dbReference type="Pfam" id="PF00072">
    <property type="entry name" value="Response_reg"/>
    <property type="match status" value="1"/>
</dbReference>
<dbReference type="SMART" id="SM00862">
    <property type="entry name" value="Trans_reg_C"/>
    <property type="match status" value="1"/>
</dbReference>
<dbReference type="GO" id="GO:0000156">
    <property type="term" value="F:phosphorelay response regulator activity"/>
    <property type="evidence" value="ECO:0007669"/>
    <property type="project" value="TreeGrafter"/>
</dbReference>
<reference evidence="10 11" key="1">
    <citation type="submission" date="2019-02" db="EMBL/GenBank/DDBJ databases">
        <title>Genomic Encyclopedia of Type Strains, Phase IV (KMG-IV): sequencing the most valuable type-strain genomes for metagenomic binning, comparative biology and taxonomic classification.</title>
        <authorList>
            <person name="Goeker M."/>
        </authorList>
    </citation>
    <scope>NUCLEOTIDE SEQUENCE [LARGE SCALE GENOMIC DNA]</scope>
    <source>
        <strain evidence="10 11">DSM 28825</strain>
    </source>
</reference>
<comment type="caution">
    <text evidence="10">The sequence shown here is derived from an EMBL/GenBank/DDBJ whole genome shotgun (WGS) entry which is preliminary data.</text>
</comment>
<keyword evidence="11" id="KW-1185">Reference proteome</keyword>
<dbReference type="Gene3D" id="3.40.50.2300">
    <property type="match status" value="1"/>
</dbReference>
<gene>
    <name evidence="10" type="ORF">EV201_0818</name>
</gene>
<dbReference type="GO" id="GO:0006355">
    <property type="term" value="P:regulation of DNA-templated transcription"/>
    <property type="evidence" value="ECO:0007669"/>
    <property type="project" value="InterPro"/>
</dbReference>
<dbReference type="InterPro" id="IPR001789">
    <property type="entry name" value="Sig_transdc_resp-reg_receiver"/>
</dbReference>
<evidence type="ECO:0000256" key="1">
    <source>
        <dbReference type="ARBA" id="ARBA00022553"/>
    </source>
</evidence>
<dbReference type="Gene3D" id="6.10.250.690">
    <property type="match status" value="1"/>
</dbReference>
<dbReference type="Pfam" id="PF00486">
    <property type="entry name" value="Trans_reg_C"/>
    <property type="match status" value="1"/>
</dbReference>
<feature type="domain" description="Response regulatory" evidence="8">
    <location>
        <begin position="8"/>
        <end position="122"/>
    </location>
</feature>
<dbReference type="AlphaFoldDB" id="A0A4Q7VJC4"/>
<dbReference type="PROSITE" id="PS50110">
    <property type="entry name" value="RESPONSE_REGULATORY"/>
    <property type="match status" value="1"/>
</dbReference>
<keyword evidence="2" id="KW-0902">Two-component regulatory system</keyword>
<dbReference type="Gene3D" id="1.10.10.10">
    <property type="entry name" value="Winged helix-like DNA-binding domain superfamily/Winged helix DNA-binding domain"/>
    <property type="match status" value="1"/>
</dbReference>
<dbReference type="RefSeq" id="WP_207224373.1">
    <property type="nucleotide sequence ID" value="NZ_SHKN01000001.1"/>
</dbReference>
<accession>A0A4Q7VJC4</accession>
<protein>
    <submittedName>
        <fullName evidence="10">DNA-binding response OmpR family regulator</fullName>
    </submittedName>
</protein>
<feature type="domain" description="OmpR/PhoB-type" evidence="9">
    <location>
        <begin position="133"/>
        <end position="230"/>
    </location>
</feature>